<evidence type="ECO:0000313" key="1">
    <source>
        <dbReference type="EMBL" id="GMT02215.1"/>
    </source>
</evidence>
<dbReference type="EMBL" id="BTSX01000005">
    <property type="protein sequence ID" value="GMT02215.1"/>
    <property type="molecule type" value="Genomic_DNA"/>
</dbReference>
<dbReference type="AlphaFoldDB" id="A0AAV5U750"/>
<feature type="non-terminal residue" evidence="1">
    <location>
        <position position="1"/>
    </location>
</feature>
<feature type="non-terminal residue" evidence="1">
    <location>
        <position position="67"/>
    </location>
</feature>
<accession>A0AAV5U750</accession>
<dbReference type="Proteomes" id="UP001432027">
    <property type="component" value="Unassembled WGS sequence"/>
</dbReference>
<name>A0AAV5U750_9BILA</name>
<proteinExistence type="predicted"/>
<gene>
    <name evidence="1" type="ORF">PENTCL1PPCAC_24389</name>
</gene>
<keyword evidence="2" id="KW-1185">Reference proteome</keyword>
<evidence type="ECO:0000313" key="2">
    <source>
        <dbReference type="Proteomes" id="UP001432027"/>
    </source>
</evidence>
<reference evidence="1" key="1">
    <citation type="submission" date="2023-10" db="EMBL/GenBank/DDBJ databases">
        <title>Genome assembly of Pristionchus species.</title>
        <authorList>
            <person name="Yoshida K."/>
            <person name="Sommer R.J."/>
        </authorList>
    </citation>
    <scope>NUCLEOTIDE SEQUENCE</scope>
    <source>
        <strain evidence="1">RS0144</strain>
    </source>
</reference>
<organism evidence="1 2">
    <name type="scientific">Pristionchus entomophagus</name>
    <dbReference type="NCBI Taxonomy" id="358040"/>
    <lineage>
        <taxon>Eukaryota</taxon>
        <taxon>Metazoa</taxon>
        <taxon>Ecdysozoa</taxon>
        <taxon>Nematoda</taxon>
        <taxon>Chromadorea</taxon>
        <taxon>Rhabditida</taxon>
        <taxon>Rhabditina</taxon>
        <taxon>Diplogasteromorpha</taxon>
        <taxon>Diplogasteroidea</taxon>
        <taxon>Neodiplogasteridae</taxon>
        <taxon>Pristionchus</taxon>
    </lineage>
</organism>
<protein>
    <submittedName>
        <fullName evidence="1">Uncharacterized protein</fullName>
    </submittedName>
</protein>
<comment type="caution">
    <text evidence="1">The sequence shown here is derived from an EMBL/GenBank/DDBJ whole genome shotgun (WGS) entry which is preliminary data.</text>
</comment>
<sequence length="67" mass="7643">PELLDHAPESVFYVRASSPMLRSRVNEYVVSRFQPPTVEQITFLSKPQNNDQFTATKSSREKSLSIS</sequence>